<comment type="similarity">
    <text evidence="2">Belongs to the DAMOX/DASOX family.</text>
</comment>
<comment type="catalytic activity">
    <reaction evidence="8">
        <text>a D-alpha-amino acid + O2 + H2O = a 2-oxocarboxylate + H2O2 + NH4(+)</text>
        <dbReference type="Rhea" id="RHEA:21816"/>
        <dbReference type="ChEBI" id="CHEBI:15377"/>
        <dbReference type="ChEBI" id="CHEBI:15379"/>
        <dbReference type="ChEBI" id="CHEBI:16240"/>
        <dbReference type="ChEBI" id="CHEBI:28938"/>
        <dbReference type="ChEBI" id="CHEBI:35179"/>
        <dbReference type="ChEBI" id="CHEBI:59871"/>
        <dbReference type="EC" id="1.4.3.3"/>
    </reaction>
    <physiologicalReaction direction="left-to-right" evidence="8">
        <dbReference type="Rhea" id="RHEA:21817"/>
    </physiologicalReaction>
</comment>
<evidence type="ECO:0000259" key="9">
    <source>
        <dbReference type="Pfam" id="PF01266"/>
    </source>
</evidence>
<evidence type="ECO:0000256" key="8">
    <source>
        <dbReference type="ARBA" id="ARBA00049547"/>
    </source>
</evidence>
<dbReference type="Gene3D" id="3.30.9.10">
    <property type="entry name" value="D-Amino Acid Oxidase, subunit A, domain 2"/>
    <property type="match status" value="1"/>
</dbReference>
<dbReference type="PANTHER" id="PTHR11530">
    <property type="entry name" value="D-AMINO ACID OXIDASE"/>
    <property type="match status" value="1"/>
</dbReference>
<dbReference type="GO" id="GO:0071949">
    <property type="term" value="F:FAD binding"/>
    <property type="evidence" value="ECO:0007669"/>
    <property type="project" value="InterPro"/>
</dbReference>
<dbReference type="AlphaFoldDB" id="A0A2W7QMQ1"/>
<protein>
    <recommendedName>
        <fullName evidence="7">D-amino-acid oxidase</fullName>
        <ecNumber evidence="6">1.4.3.3</ecNumber>
    </recommendedName>
</protein>
<dbReference type="Pfam" id="PF01266">
    <property type="entry name" value="DAO"/>
    <property type="match status" value="1"/>
</dbReference>
<dbReference type="Gene3D" id="3.40.50.720">
    <property type="entry name" value="NAD(P)-binding Rossmann-like Domain"/>
    <property type="match status" value="1"/>
</dbReference>
<evidence type="ECO:0000256" key="5">
    <source>
        <dbReference type="ARBA" id="ARBA00023002"/>
    </source>
</evidence>
<dbReference type="PANTHER" id="PTHR11530:SF11">
    <property type="entry name" value="D-ASPARTATE OXIDASE"/>
    <property type="match status" value="1"/>
</dbReference>
<organism evidence="10 11">
    <name type="scientific">Algoriphagus chordae</name>
    <dbReference type="NCBI Taxonomy" id="237019"/>
    <lineage>
        <taxon>Bacteria</taxon>
        <taxon>Pseudomonadati</taxon>
        <taxon>Bacteroidota</taxon>
        <taxon>Cytophagia</taxon>
        <taxon>Cytophagales</taxon>
        <taxon>Cyclobacteriaceae</taxon>
        <taxon>Algoriphagus</taxon>
    </lineage>
</organism>
<evidence type="ECO:0000256" key="4">
    <source>
        <dbReference type="ARBA" id="ARBA00022827"/>
    </source>
</evidence>
<sequence>MDSVTVVGSGIIGLTSAILLQEVGFDVKLISKAPFDMTLSSKVGAIWFPFEIHPKEKTNTWATLAYQRYQAEVMEGNGVKFISFITAYTPESNIDWTSQLPAGKVRKARPEELPTGIEMAIVSEVPLAQPLLYLPHLFERFIAKGGRYQEQEISTLEELSTLDSLVINCTGLGAKSLCKDDDLHPMRGQILRCKKMDVASFANPTKKGALSYLINRSGDSVIGGTDYEDDWNESIDLADTELILSRLKASGISQNPEVLEVIVGLRPRRSAVRFEFDPKHPNVFHNYGHGGAGFTVAWGCAIELSEILSRDS</sequence>
<keyword evidence="4" id="KW-0274">FAD</keyword>
<accession>A0A2W7QMQ1</accession>
<dbReference type="EMBL" id="QKZT01000014">
    <property type="protein sequence ID" value="PZX49624.1"/>
    <property type="molecule type" value="Genomic_DNA"/>
</dbReference>
<name>A0A2W7QMQ1_9BACT</name>
<dbReference type="SUPFAM" id="SSF51971">
    <property type="entry name" value="Nucleotide-binding domain"/>
    <property type="match status" value="1"/>
</dbReference>
<dbReference type="GO" id="GO:0005737">
    <property type="term" value="C:cytoplasm"/>
    <property type="evidence" value="ECO:0007669"/>
    <property type="project" value="TreeGrafter"/>
</dbReference>
<evidence type="ECO:0000256" key="2">
    <source>
        <dbReference type="ARBA" id="ARBA00006730"/>
    </source>
</evidence>
<dbReference type="GO" id="GO:0003884">
    <property type="term" value="F:D-amino-acid oxidase activity"/>
    <property type="evidence" value="ECO:0007669"/>
    <property type="project" value="UniProtKB-EC"/>
</dbReference>
<dbReference type="InterPro" id="IPR023209">
    <property type="entry name" value="DAO"/>
</dbReference>
<gene>
    <name evidence="10" type="ORF">LV85_03067</name>
</gene>
<evidence type="ECO:0000256" key="1">
    <source>
        <dbReference type="ARBA" id="ARBA00001974"/>
    </source>
</evidence>
<dbReference type="GO" id="GO:0019478">
    <property type="term" value="P:D-amino acid catabolic process"/>
    <property type="evidence" value="ECO:0007669"/>
    <property type="project" value="TreeGrafter"/>
</dbReference>
<dbReference type="InterPro" id="IPR006076">
    <property type="entry name" value="FAD-dep_OxRdtase"/>
</dbReference>
<dbReference type="RefSeq" id="WP_111320951.1">
    <property type="nucleotide sequence ID" value="NZ_QKZT01000014.1"/>
</dbReference>
<dbReference type="Proteomes" id="UP000248882">
    <property type="component" value="Unassembled WGS sequence"/>
</dbReference>
<dbReference type="SUPFAM" id="SSF54373">
    <property type="entry name" value="FAD-linked reductases, C-terminal domain"/>
    <property type="match status" value="1"/>
</dbReference>
<reference evidence="10 11" key="1">
    <citation type="submission" date="2018-06" db="EMBL/GenBank/DDBJ databases">
        <title>Genomic Encyclopedia of Archaeal and Bacterial Type Strains, Phase II (KMG-II): from individual species to whole genera.</title>
        <authorList>
            <person name="Goeker M."/>
        </authorList>
    </citation>
    <scope>NUCLEOTIDE SEQUENCE [LARGE SCALE GENOMIC DNA]</scope>
    <source>
        <strain evidence="10 11">DSM 19830</strain>
    </source>
</reference>
<keyword evidence="5" id="KW-0560">Oxidoreductase</keyword>
<feature type="domain" description="FAD dependent oxidoreductase" evidence="9">
    <location>
        <begin position="4"/>
        <end position="306"/>
    </location>
</feature>
<evidence type="ECO:0000313" key="10">
    <source>
        <dbReference type="EMBL" id="PZX49624.1"/>
    </source>
</evidence>
<comment type="cofactor">
    <cofactor evidence="1">
        <name>FAD</name>
        <dbReference type="ChEBI" id="CHEBI:57692"/>
    </cofactor>
</comment>
<keyword evidence="11" id="KW-1185">Reference proteome</keyword>
<keyword evidence="3" id="KW-0285">Flavoprotein</keyword>
<evidence type="ECO:0000256" key="3">
    <source>
        <dbReference type="ARBA" id="ARBA00022630"/>
    </source>
</evidence>
<evidence type="ECO:0000256" key="7">
    <source>
        <dbReference type="ARBA" id="ARBA00039751"/>
    </source>
</evidence>
<evidence type="ECO:0000256" key="6">
    <source>
        <dbReference type="ARBA" id="ARBA00039101"/>
    </source>
</evidence>
<proteinExistence type="inferred from homology"/>
<dbReference type="OrthoDB" id="246701at2"/>
<comment type="caution">
    <text evidence="10">The sequence shown here is derived from an EMBL/GenBank/DDBJ whole genome shotgun (WGS) entry which is preliminary data.</text>
</comment>
<evidence type="ECO:0000313" key="11">
    <source>
        <dbReference type="Proteomes" id="UP000248882"/>
    </source>
</evidence>
<dbReference type="EC" id="1.4.3.3" evidence="6"/>